<comment type="caution">
    <text evidence="1">The sequence shown here is derived from an EMBL/GenBank/DDBJ whole genome shotgun (WGS) entry which is preliminary data.</text>
</comment>
<dbReference type="EMBL" id="JANIIC010000131">
    <property type="protein sequence ID" value="MCQ8836411.1"/>
    <property type="molecule type" value="Genomic_DNA"/>
</dbReference>
<reference evidence="1" key="1">
    <citation type="submission" date="2022-06" db="EMBL/GenBank/DDBJ databases">
        <title>WGS of actinobacteria.</title>
        <authorList>
            <person name="Thawai C."/>
        </authorList>
    </citation>
    <scope>NUCLEOTIDE SEQUENCE</scope>
    <source>
        <strain evidence="1">DSM 42010</strain>
    </source>
</reference>
<gene>
    <name evidence="1" type="ORF">NQU54_47335</name>
</gene>
<name>A0A9X2RZ98_STRMQ</name>
<keyword evidence="2" id="KW-1185">Reference proteome</keyword>
<dbReference type="RefSeq" id="WP_257636449.1">
    <property type="nucleotide sequence ID" value="NZ_JANIIC010000131.1"/>
</dbReference>
<organism evidence="1 2">
    <name type="scientific">Streptomyces malaysiensis subsp. samsunensis</name>
    <dbReference type="NCBI Taxonomy" id="459658"/>
    <lineage>
        <taxon>Bacteria</taxon>
        <taxon>Bacillati</taxon>
        <taxon>Actinomycetota</taxon>
        <taxon>Actinomycetes</taxon>
        <taxon>Kitasatosporales</taxon>
        <taxon>Streptomycetaceae</taxon>
        <taxon>Streptomyces</taxon>
        <taxon>Streptomyces violaceusniger group</taxon>
    </lineage>
</organism>
<protein>
    <submittedName>
        <fullName evidence="1">Uncharacterized protein</fullName>
    </submittedName>
</protein>
<dbReference type="AlphaFoldDB" id="A0A9X2RZ98"/>
<accession>A0A9X2RZ98</accession>
<evidence type="ECO:0000313" key="2">
    <source>
        <dbReference type="Proteomes" id="UP001142400"/>
    </source>
</evidence>
<proteinExistence type="predicted"/>
<dbReference type="Proteomes" id="UP001142400">
    <property type="component" value="Unassembled WGS sequence"/>
</dbReference>
<evidence type="ECO:0000313" key="1">
    <source>
        <dbReference type="EMBL" id="MCQ8836411.1"/>
    </source>
</evidence>
<sequence length="45" mass="4582">MASQVYAETAKVLSRAVHAEGDPVVVTIDNRLSAARTAAATTPAA</sequence>